<keyword evidence="3" id="KW-1185">Reference proteome</keyword>
<comment type="caution">
    <text evidence="2">The sequence shown here is derived from an EMBL/GenBank/DDBJ whole genome shotgun (WGS) entry which is preliminary data.</text>
</comment>
<feature type="region of interest" description="Disordered" evidence="1">
    <location>
        <begin position="21"/>
        <end position="48"/>
    </location>
</feature>
<evidence type="ECO:0000256" key="1">
    <source>
        <dbReference type="SAM" id="MobiDB-lite"/>
    </source>
</evidence>
<feature type="region of interest" description="Disordered" evidence="1">
    <location>
        <begin position="154"/>
        <end position="195"/>
    </location>
</feature>
<evidence type="ECO:0000313" key="3">
    <source>
        <dbReference type="Proteomes" id="UP000481861"/>
    </source>
</evidence>
<name>A0A7C8IBI2_9PLEO</name>
<feature type="compositionally biased region" description="Polar residues" evidence="1">
    <location>
        <begin position="113"/>
        <end position="128"/>
    </location>
</feature>
<feature type="region of interest" description="Disordered" evidence="1">
    <location>
        <begin position="85"/>
        <end position="130"/>
    </location>
</feature>
<organism evidence="2 3">
    <name type="scientific">Massariosphaeria phaeospora</name>
    <dbReference type="NCBI Taxonomy" id="100035"/>
    <lineage>
        <taxon>Eukaryota</taxon>
        <taxon>Fungi</taxon>
        <taxon>Dikarya</taxon>
        <taxon>Ascomycota</taxon>
        <taxon>Pezizomycotina</taxon>
        <taxon>Dothideomycetes</taxon>
        <taxon>Pleosporomycetidae</taxon>
        <taxon>Pleosporales</taxon>
        <taxon>Pleosporales incertae sedis</taxon>
        <taxon>Massariosphaeria</taxon>
    </lineage>
</organism>
<accession>A0A7C8IBI2</accession>
<evidence type="ECO:0000313" key="2">
    <source>
        <dbReference type="EMBL" id="KAF2875348.1"/>
    </source>
</evidence>
<gene>
    <name evidence="2" type="ORF">BDV95DRAFT_592052</name>
</gene>
<feature type="compositionally biased region" description="Basic and acidic residues" evidence="1">
    <location>
        <begin position="181"/>
        <end position="195"/>
    </location>
</feature>
<dbReference type="Proteomes" id="UP000481861">
    <property type="component" value="Unassembled WGS sequence"/>
</dbReference>
<proteinExistence type="predicted"/>
<protein>
    <submittedName>
        <fullName evidence="2">Uncharacterized protein</fullName>
    </submittedName>
</protein>
<reference evidence="2 3" key="1">
    <citation type="submission" date="2020-01" db="EMBL/GenBank/DDBJ databases">
        <authorList>
            <consortium name="DOE Joint Genome Institute"/>
            <person name="Haridas S."/>
            <person name="Albert R."/>
            <person name="Binder M."/>
            <person name="Bloem J."/>
            <person name="Labutti K."/>
            <person name="Salamov A."/>
            <person name="Andreopoulos B."/>
            <person name="Baker S.E."/>
            <person name="Barry K."/>
            <person name="Bills G."/>
            <person name="Bluhm B.H."/>
            <person name="Cannon C."/>
            <person name="Castanera R."/>
            <person name="Culley D.E."/>
            <person name="Daum C."/>
            <person name="Ezra D."/>
            <person name="Gonzalez J.B."/>
            <person name="Henrissat B."/>
            <person name="Kuo A."/>
            <person name="Liang C."/>
            <person name="Lipzen A."/>
            <person name="Lutzoni F."/>
            <person name="Magnuson J."/>
            <person name="Mondo S."/>
            <person name="Nolan M."/>
            <person name="Ohm R."/>
            <person name="Pangilinan J."/>
            <person name="Park H.-J.H."/>
            <person name="Ramirez L."/>
            <person name="Alfaro M."/>
            <person name="Sun H."/>
            <person name="Tritt A."/>
            <person name="Yoshinaga Y."/>
            <person name="Zwiers L.-H.L."/>
            <person name="Turgeon B.G."/>
            <person name="Goodwin S.B."/>
            <person name="Spatafora J.W."/>
            <person name="Crous P.W."/>
            <person name="Grigoriev I.V."/>
        </authorList>
    </citation>
    <scope>NUCLEOTIDE SEQUENCE [LARGE SCALE GENOMIC DNA]</scope>
    <source>
        <strain evidence="2 3">CBS 611.86</strain>
    </source>
</reference>
<dbReference type="EMBL" id="JAADJZ010000005">
    <property type="protein sequence ID" value="KAF2875348.1"/>
    <property type="molecule type" value="Genomic_DNA"/>
</dbReference>
<sequence>MDVMTRLEKGKTKVPHGRIAVQDARRPSVATGPPSTPARALPPRRAQTGVETFWEGACEERSCAERRDAYLSTVLLEDYIAAPSANQAHTHPPNPTTSHTQQHQEGNRKHTQRSYTESTPDSFSSLFSLLTAPPLPTPHKNESCSMPLLASESTAPHACTNPEHSSMYVEASNPPIKIKTKQGERLGKVEDRKDV</sequence>
<dbReference type="AlphaFoldDB" id="A0A7C8IBI2"/>